<protein>
    <recommendedName>
        <fullName evidence="4">Fimbrial assembly family protein</fullName>
    </recommendedName>
</protein>
<organism evidence="2 3">
    <name type="scientific">Candidatus Woesebacteria bacterium GW2011_GWA1_39_12</name>
    <dbReference type="NCBI Taxonomy" id="1618549"/>
    <lineage>
        <taxon>Bacteria</taxon>
        <taxon>Candidatus Woeseibacteriota</taxon>
    </lineage>
</organism>
<dbReference type="AlphaFoldDB" id="A0A0G0M3I6"/>
<evidence type="ECO:0000313" key="2">
    <source>
        <dbReference type="EMBL" id="KKQ98748.1"/>
    </source>
</evidence>
<evidence type="ECO:0000313" key="3">
    <source>
        <dbReference type="Proteomes" id="UP000034325"/>
    </source>
</evidence>
<dbReference type="EMBL" id="LBWA01000001">
    <property type="protein sequence ID" value="KKQ98748.1"/>
    <property type="molecule type" value="Genomic_DNA"/>
</dbReference>
<evidence type="ECO:0008006" key="4">
    <source>
        <dbReference type="Google" id="ProtNLM"/>
    </source>
</evidence>
<reference evidence="2 3" key="1">
    <citation type="journal article" date="2015" name="Nature">
        <title>rRNA introns, odd ribosomes, and small enigmatic genomes across a large radiation of phyla.</title>
        <authorList>
            <person name="Brown C.T."/>
            <person name="Hug L.A."/>
            <person name="Thomas B.C."/>
            <person name="Sharon I."/>
            <person name="Castelle C.J."/>
            <person name="Singh A."/>
            <person name="Wilkins M.J."/>
            <person name="Williams K.H."/>
            <person name="Banfield J.F."/>
        </authorList>
    </citation>
    <scope>NUCLEOTIDE SEQUENCE [LARGE SCALE GENOMIC DNA]</scope>
</reference>
<proteinExistence type="predicted"/>
<dbReference type="InterPro" id="IPR007813">
    <property type="entry name" value="PilN"/>
</dbReference>
<dbReference type="Proteomes" id="UP000034325">
    <property type="component" value="Unassembled WGS sequence"/>
</dbReference>
<accession>A0A0G0M3I6</accession>
<sequence length="150" mass="16647">MVSLLVFLVGVMLLVGIIFIFSQRTKAAISSQEALKREIKALQETEQRIVLIKDRIDKIESVYKEENATDGVASIREISRVIPEGTLIQEFSLEPDNTEVKVLADSLSSLAKFASGITGLGSFEKIVLKSLEFDPEKGYVAIFGFHRTKV</sequence>
<feature type="coiled-coil region" evidence="1">
    <location>
        <begin position="35"/>
        <end position="62"/>
    </location>
</feature>
<comment type="caution">
    <text evidence="2">The sequence shown here is derived from an EMBL/GenBank/DDBJ whole genome shotgun (WGS) entry which is preliminary data.</text>
</comment>
<dbReference type="Pfam" id="PF05137">
    <property type="entry name" value="PilN"/>
    <property type="match status" value="1"/>
</dbReference>
<name>A0A0G0M3I6_9BACT</name>
<evidence type="ECO:0000256" key="1">
    <source>
        <dbReference type="SAM" id="Coils"/>
    </source>
</evidence>
<gene>
    <name evidence="2" type="ORF">UT23_C0001G0029</name>
</gene>
<keyword evidence="1" id="KW-0175">Coiled coil</keyword>